<gene>
    <name evidence="2" type="ORF">HPLM_LOCUS4201</name>
</gene>
<dbReference type="Pfam" id="PF00144">
    <property type="entry name" value="Beta-lactamase"/>
    <property type="match status" value="1"/>
</dbReference>
<evidence type="ECO:0000313" key="2">
    <source>
        <dbReference type="EMBL" id="VDO22661.1"/>
    </source>
</evidence>
<sequence>MRSATSMPFKLFYLLVTVFSTAPFYSSAAFVEYKLSELWRRRTQEDVHLFPTHSSFTYPTFVGLPQETGVSRVHMTAEDVKKLAAELSESEIMSTCSYEYLGSTFYVVNTAKSTDDEVQVSLNLTLPELEAMTEEMIIRSMKPSHICRGSNGLHQAVWRGGSNKYLRHYIVQEGEIKAILHEDVIYGRRGYYPTSMQIRSSELPSLSISVHRRGQTILSISYGYSDLRLESKASPKNKYRVASISKTITAMGIAELVNRRHISLDSKVFGAKGEDL</sequence>
<dbReference type="Proteomes" id="UP000268014">
    <property type="component" value="Unassembled WGS sequence"/>
</dbReference>
<protein>
    <submittedName>
        <fullName evidence="4">Beta-lactamase domain-containing protein</fullName>
    </submittedName>
</protein>
<name>A0A0N4W351_HAEPC</name>
<keyword evidence="3" id="KW-1185">Reference proteome</keyword>
<dbReference type="WBParaSite" id="HPLM_0000420901-mRNA-1">
    <property type="protein sequence ID" value="HPLM_0000420901-mRNA-1"/>
    <property type="gene ID" value="HPLM_0000420901"/>
</dbReference>
<dbReference type="STRING" id="6290.A0A0N4W351"/>
<evidence type="ECO:0000313" key="3">
    <source>
        <dbReference type="Proteomes" id="UP000268014"/>
    </source>
</evidence>
<dbReference type="PANTHER" id="PTHR46825:SF9">
    <property type="entry name" value="BETA-LACTAMASE-RELATED DOMAIN-CONTAINING PROTEIN"/>
    <property type="match status" value="1"/>
</dbReference>
<evidence type="ECO:0000259" key="1">
    <source>
        <dbReference type="Pfam" id="PF00144"/>
    </source>
</evidence>
<accession>A0A0N4W351</accession>
<dbReference type="AlphaFoldDB" id="A0A0N4W351"/>
<proteinExistence type="predicted"/>
<reference evidence="4" key="1">
    <citation type="submission" date="2017-02" db="UniProtKB">
        <authorList>
            <consortium name="WormBaseParasite"/>
        </authorList>
    </citation>
    <scope>IDENTIFICATION</scope>
</reference>
<feature type="domain" description="Beta-lactamase-related" evidence="1">
    <location>
        <begin position="202"/>
        <end position="268"/>
    </location>
</feature>
<evidence type="ECO:0000313" key="4">
    <source>
        <dbReference type="WBParaSite" id="HPLM_0000420901-mRNA-1"/>
    </source>
</evidence>
<organism evidence="4">
    <name type="scientific">Haemonchus placei</name>
    <name type="common">Barber's pole worm</name>
    <dbReference type="NCBI Taxonomy" id="6290"/>
    <lineage>
        <taxon>Eukaryota</taxon>
        <taxon>Metazoa</taxon>
        <taxon>Ecdysozoa</taxon>
        <taxon>Nematoda</taxon>
        <taxon>Chromadorea</taxon>
        <taxon>Rhabditida</taxon>
        <taxon>Rhabditina</taxon>
        <taxon>Rhabditomorpha</taxon>
        <taxon>Strongyloidea</taxon>
        <taxon>Trichostrongylidae</taxon>
        <taxon>Haemonchus</taxon>
    </lineage>
</organism>
<dbReference type="EMBL" id="UZAF01016183">
    <property type="protein sequence ID" value="VDO22661.1"/>
    <property type="molecule type" value="Genomic_DNA"/>
</dbReference>
<dbReference type="OrthoDB" id="5946976at2759"/>
<dbReference type="PANTHER" id="PTHR46825">
    <property type="entry name" value="D-ALANYL-D-ALANINE-CARBOXYPEPTIDASE/ENDOPEPTIDASE AMPH"/>
    <property type="match status" value="1"/>
</dbReference>
<dbReference type="SUPFAM" id="SSF56601">
    <property type="entry name" value="beta-lactamase/transpeptidase-like"/>
    <property type="match status" value="1"/>
</dbReference>
<dbReference type="InterPro" id="IPR001466">
    <property type="entry name" value="Beta-lactam-related"/>
</dbReference>
<reference evidence="2 3" key="2">
    <citation type="submission" date="2018-11" db="EMBL/GenBank/DDBJ databases">
        <authorList>
            <consortium name="Pathogen Informatics"/>
        </authorList>
    </citation>
    <scope>NUCLEOTIDE SEQUENCE [LARGE SCALE GENOMIC DNA]</scope>
    <source>
        <strain evidence="2 3">MHpl1</strain>
    </source>
</reference>
<dbReference type="InterPro" id="IPR050491">
    <property type="entry name" value="AmpC-like"/>
</dbReference>
<dbReference type="InterPro" id="IPR012338">
    <property type="entry name" value="Beta-lactam/transpept-like"/>
</dbReference>
<dbReference type="Gene3D" id="3.40.710.10">
    <property type="entry name" value="DD-peptidase/beta-lactamase superfamily"/>
    <property type="match status" value="1"/>
</dbReference>